<evidence type="ECO:0000313" key="3">
    <source>
        <dbReference type="Proteomes" id="UP001165090"/>
    </source>
</evidence>
<evidence type="ECO:0000256" key="1">
    <source>
        <dbReference type="SAM" id="Phobius"/>
    </source>
</evidence>
<feature type="transmembrane region" description="Helical" evidence="1">
    <location>
        <begin position="221"/>
        <end position="243"/>
    </location>
</feature>
<reference evidence="2 3" key="1">
    <citation type="journal article" date="2023" name="IScience">
        <title>Expanded male sex-determining region conserved during the evolution of homothallism in the green alga Volvox.</title>
        <authorList>
            <person name="Yamamoto K."/>
            <person name="Matsuzaki R."/>
            <person name="Mahakham W."/>
            <person name="Heman W."/>
            <person name="Sekimoto H."/>
            <person name="Kawachi M."/>
            <person name="Minakuchi Y."/>
            <person name="Toyoda A."/>
            <person name="Nozaki H."/>
        </authorList>
    </citation>
    <scope>NUCLEOTIDE SEQUENCE [LARGE SCALE GENOMIC DNA]</scope>
    <source>
        <strain evidence="2 3">NIES-4468</strain>
    </source>
</reference>
<protein>
    <submittedName>
        <fullName evidence="2">Uncharacterized protein</fullName>
    </submittedName>
</protein>
<name>A0ABQ5S9W1_9CHLO</name>
<gene>
    <name evidence="2" type="ORF">VaNZ11_010676</name>
</gene>
<evidence type="ECO:0000313" key="2">
    <source>
        <dbReference type="EMBL" id="GLI66735.1"/>
    </source>
</evidence>
<dbReference type="EMBL" id="BSDZ01000039">
    <property type="protein sequence ID" value="GLI66735.1"/>
    <property type="molecule type" value="Genomic_DNA"/>
</dbReference>
<keyword evidence="1" id="KW-0472">Membrane</keyword>
<dbReference type="Proteomes" id="UP001165090">
    <property type="component" value="Unassembled WGS sequence"/>
</dbReference>
<proteinExistence type="predicted"/>
<keyword evidence="1" id="KW-0812">Transmembrane</keyword>
<organism evidence="2 3">
    <name type="scientific">Volvox africanus</name>
    <dbReference type="NCBI Taxonomy" id="51714"/>
    <lineage>
        <taxon>Eukaryota</taxon>
        <taxon>Viridiplantae</taxon>
        <taxon>Chlorophyta</taxon>
        <taxon>core chlorophytes</taxon>
        <taxon>Chlorophyceae</taxon>
        <taxon>CS clade</taxon>
        <taxon>Chlamydomonadales</taxon>
        <taxon>Volvocaceae</taxon>
        <taxon>Volvox</taxon>
    </lineage>
</organism>
<sequence>MASEDNEADAASCWDDYCLHPQFFHLIERCFGPHDVDLFVPQVNAHLPCVFSRHHCPGSSGVNVLLQPWAGQYASSCLPVDSDFLLAVVQKVRCYSGGPILDSSTVVAAAHGVSSGSCFPPVQHGAIRPRAEGLKRLPAPSELAGRSGPSSVVDWARSRGTRPDSVVFPRYGLNLGSVGAPPVVSDLLVAQLQSYAPRLDHSERLRQVVQVVMARISASTWWSYFAAVLLGGSYFAAFVHFCLDEGFGVPPSFAECWSVVGSVPNSKRQRSKPVQCSHTSAL</sequence>
<keyword evidence="3" id="KW-1185">Reference proteome</keyword>
<comment type="caution">
    <text evidence="2">The sequence shown here is derived from an EMBL/GenBank/DDBJ whole genome shotgun (WGS) entry which is preliminary data.</text>
</comment>
<keyword evidence="1" id="KW-1133">Transmembrane helix</keyword>
<accession>A0ABQ5S9W1</accession>